<feature type="compositionally biased region" description="Basic and acidic residues" evidence="1">
    <location>
        <begin position="26"/>
        <end position="58"/>
    </location>
</feature>
<keyword evidence="3" id="KW-1185">Reference proteome</keyword>
<feature type="region of interest" description="Disordered" evidence="1">
    <location>
        <begin position="21"/>
        <end position="58"/>
    </location>
</feature>
<reference evidence="2" key="2">
    <citation type="submission" date="2022-01" db="EMBL/GenBank/DDBJ databases">
        <authorList>
            <person name="Yamashiro T."/>
            <person name="Shiraishi A."/>
            <person name="Satake H."/>
            <person name="Nakayama K."/>
        </authorList>
    </citation>
    <scope>NUCLEOTIDE SEQUENCE</scope>
</reference>
<proteinExistence type="predicted"/>
<comment type="caution">
    <text evidence="2">The sequence shown here is derived from an EMBL/GenBank/DDBJ whole genome shotgun (WGS) entry which is preliminary data.</text>
</comment>
<accession>A0ABQ5EL63</accession>
<evidence type="ECO:0000313" key="2">
    <source>
        <dbReference type="EMBL" id="GJT51517.1"/>
    </source>
</evidence>
<reference evidence="2" key="1">
    <citation type="journal article" date="2022" name="Int. J. Mol. Sci.">
        <title>Draft Genome of Tanacetum Coccineum: Genomic Comparison of Closely Related Tanacetum-Family Plants.</title>
        <authorList>
            <person name="Yamashiro T."/>
            <person name="Shiraishi A."/>
            <person name="Nakayama K."/>
            <person name="Satake H."/>
        </authorList>
    </citation>
    <scope>NUCLEOTIDE SEQUENCE</scope>
</reference>
<organism evidence="2 3">
    <name type="scientific">Tanacetum coccineum</name>
    <dbReference type="NCBI Taxonomy" id="301880"/>
    <lineage>
        <taxon>Eukaryota</taxon>
        <taxon>Viridiplantae</taxon>
        <taxon>Streptophyta</taxon>
        <taxon>Embryophyta</taxon>
        <taxon>Tracheophyta</taxon>
        <taxon>Spermatophyta</taxon>
        <taxon>Magnoliopsida</taxon>
        <taxon>eudicotyledons</taxon>
        <taxon>Gunneridae</taxon>
        <taxon>Pentapetalae</taxon>
        <taxon>asterids</taxon>
        <taxon>campanulids</taxon>
        <taxon>Asterales</taxon>
        <taxon>Asteraceae</taxon>
        <taxon>Asteroideae</taxon>
        <taxon>Anthemideae</taxon>
        <taxon>Anthemidinae</taxon>
        <taxon>Tanacetum</taxon>
    </lineage>
</organism>
<name>A0ABQ5EL63_9ASTR</name>
<evidence type="ECO:0000313" key="3">
    <source>
        <dbReference type="Proteomes" id="UP001151760"/>
    </source>
</evidence>
<evidence type="ECO:0000256" key="1">
    <source>
        <dbReference type="SAM" id="MobiDB-lite"/>
    </source>
</evidence>
<dbReference type="Proteomes" id="UP001151760">
    <property type="component" value="Unassembled WGS sequence"/>
</dbReference>
<gene>
    <name evidence="2" type="ORF">Tco_0977674</name>
</gene>
<sequence length="75" mass="8912">MKKKHKAFDTWNATLVWISQKSQENSQKRANTDTRIRRVQKEAKDPKPKPEKSSLRLKDWRAGLEDLEASAWQYK</sequence>
<protein>
    <submittedName>
        <fullName evidence="2">Uncharacterized protein</fullName>
    </submittedName>
</protein>
<dbReference type="EMBL" id="BQNB010016415">
    <property type="protein sequence ID" value="GJT51517.1"/>
    <property type="molecule type" value="Genomic_DNA"/>
</dbReference>